<proteinExistence type="predicted"/>
<accession>A0A087D7G6</accession>
<feature type="region of interest" description="Disordered" evidence="1">
    <location>
        <begin position="211"/>
        <end position="239"/>
    </location>
</feature>
<feature type="region of interest" description="Disordered" evidence="1">
    <location>
        <begin position="1"/>
        <end position="23"/>
    </location>
</feature>
<protein>
    <submittedName>
        <fullName evidence="2">Beta-galactosidase</fullName>
    </submittedName>
</protein>
<feature type="compositionally biased region" description="Low complexity" evidence="1">
    <location>
        <begin position="506"/>
        <end position="516"/>
    </location>
</feature>
<name>A0A087D7G6_9BIFI</name>
<evidence type="ECO:0000313" key="2">
    <source>
        <dbReference type="EMBL" id="KFI91466.1"/>
    </source>
</evidence>
<evidence type="ECO:0000313" key="3">
    <source>
        <dbReference type="Proteomes" id="UP000029033"/>
    </source>
</evidence>
<dbReference type="EMBL" id="JGZO01000023">
    <property type="protein sequence ID" value="KFI91466.1"/>
    <property type="molecule type" value="Genomic_DNA"/>
</dbReference>
<reference evidence="2 3" key="1">
    <citation type="submission" date="2014-03" db="EMBL/GenBank/DDBJ databases">
        <title>Genomics of Bifidobacteria.</title>
        <authorList>
            <person name="Ventura M."/>
            <person name="Milani C."/>
            <person name="Lugli G.A."/>
        </authorList>
    </citation>
    <scope>NUCLEOTIDE SEQUENCE [LARGE SCALE GENOMIC DNA]</scope>
    <source>
        <strain evidence="2 3">LMG 21589</strain>
    </source>
</reference>
<organism evidence="2 3">
    <name type="scientific">Bifidobacterium scardovii</name>
    <dbReference type="NCBI Taxonomy" id="158787"/>
    <lineage>
        <taxon>Bacteria</taxon>
        <taxon>Bacillati</taxon>
        <taxon>Actinomycetota</taxon>
        <taxon>Actinomycetes</taxon>
        <taxon>Bifidobacteriales</taxon>
        <taxon>Bifidobacteriaceae</taxon>
        <taxon>Bifidobacterium</taxon>
    </lineage>
</organism>
<feature type="region of interest" description="Disordered" evidence="1">
    <location>
        <begin position="336"/>
        <end position="375"/>
    </location>
</feature>
<feature type="compositionally biased region" description="Basic residues" evidence="1">
    <location>
        <begin position="450"/>
        <end position="478"/>
    </location>
</feature>
<evidence type="ECO:0000256" key="1">
    <source>
        <dbReference type="SAM" id="MobiDB-lite"/>
    </source>
</evidence>
<comment type="caution">
    <text evidence="2">The sequence shown here is derived from an EMBL/GenBank/DDBJ whole genome shotgun (WGS) entry which is preliminary data.</text>
</comment>
<feature type="compositionally biased region" description="Basic and acidic residues" evidence="1">
    <location>
        <begin position="211"/>
        <end position="238"/>
    </location>
</feature>
<sequence>MERGRLAQGHQDAGGRRHQRGHDQRVLVGAAAAQRGRVRLLHARPHRQAARRPPLRHRAGHVHRGHPRVDGPPPSGRDVHRLQRRPPQVRRSTQPLPELADLPQVRAETGRQARRAVRRHAGPGRVARLQRIRGLLLLRQLPRGVDRVAQGEVRHRRGAEQGVVLAFLGAHDLRLGRHRGAQRPERRMDARVRHAVRRRHRLPPVHEPVHHALLHRREGRDPPVRHEDADHHQSDERVHGHRLLRSGQGARRHQLGQLSALRLPGLGCGHAPRSDARRRRRQAVHAHGADAEPAELAAVQLAQAPRPDARDELSGHRARRRYRAVLPAAALHRRHRALPRRGDQPRRHREHARVPRGEPARRRTEDVRQGVHGRQRRIAGGHHVRLGELLGDVLLVRPVRAAQVRRRGPPLLRGPVPAQRAGRHDPQHHAGRPAGQVQGGARAGADHGQARRGRGGRVVCARRRPVRGHHDVGHRRRERSGVPGRLSGRVPRAGRLVGRGDRRAAARAAGQRAAGGRARGERLHRGRAHPPGLLQGARLLCQRFLRRRGRGDRQRGGRGQGLLRGHRYGRGRHGLAGRRVGARLRAGHGRDPA</sequence>
<feature type="region of interest" description="Disordered" evidence="1">
    <location>
        <begin position="269"/>
        <end position="291"/>
    </location>
</feature>
<feature type="region of interest" description="Disordered" evidence="1">
    <location>
        <begin position="548"/>
        <end position="593"/>
    </location>
</feature>
<feature type="compositionally biased region" description="Basic residues" evidence="1">
    <location>
        <begin position="112"/>
        <end position="122"/>
    </location>
</feature>
<dbReference type="Proteomes" id="UP000029033">
    <property type="component" value="Unassembled WGS sequence"/>
</dbReference>
<feature type="compositionally biased region" description="Basic and acidic residues" evidence="1">
    <location>
        <begin position="352"/>
        <end position="369"/>
    </location>
</feature>
<dbReference type="AlphaFoldDB" id="A0A087D7G6"/>
<keyword evidence="3" id="KW-1185">Reference proteome</keyword>
<gene>
    <name evidence="2" type="ORF">BSCA_2163</name>
</gene>
<feature type="compositionally biased region" description="Basic residues" evidence="1">
    <location>
        <begin position="37"/>
        <end position="66"/>
    </location>
</feature>
<feature type="region of interest" description="Disordered" evidence="1">
    <location>
        <begin position="407"/>
        <end position="531"/>
    </location>
</feature>
<feature type="compositionally biased region" description="Basic residues" evidence="1">
    <location>
        <begin position="564"/>
        <end position="587"/>
    </location>
</feature>
<feature type="region of interest" description="Disordered" evidence="1">
    <location>
        <begin position="37"/>
        <end position="122"/>
    </location>
</feature>